<protein>
    <submittedName>
        <fullName evidence="1">Uncharacterized protein</fullName>
    </submittedName>
</protein>
<evidence type="ECO:0000313" key="2">
    <source>
        <dbReference type="Proteomes" id="UP000288216"/>
    </source>
</evidence>
<sequence length="151" mass="17485">MLRRGSTRGGAWSRTASSQTKKLKAGLEIAATFDEKGTCASSEPPTYYHAIYQLQQREENANYPNTSVSSEDDCNIRYYEPVRKELQDADHVARKRKEIVKQNNIIGIHEMYKHDLPLNSYQQSFLQHKNIHPQRKIYKDHPLDQKNPILG</sequence>
<dbReference type="Proteomes" id="UP000288216">
    <property type="component" value="Unassembled WGS sequence"/>
</dbReference>
<gene>
    <name evidence="1" type="ORF">scyTo_0002055</name>
</gene>
<keyword evidence="2" id="KW-1185">Reference proteome</keyword>
<evidence type="ECO:0000313" key="1">
    <source>
        <dbReference type="EMBL" id="GCB72551.1"/>
    </source>
</evidence>
<dbReference type="EMBL" id="BFAA01000492">
    <property type="protein sequence ID" value="GCB72551.1"/>
    <property type="molecule type" value="Genomic_DNA"/>
</dbReference>
<name>A0A401PHG4_SCYTO</name>
<dbReference type="AlphaFoldDB" id="A0A401PHG4"/>
<dbReference type="OrthoDB" id="10441859at2759"/>
<dbReference type="OMA" id="HEMYKHD"/>
<organism evidence="1 2">
    <name type="scientific">Scyliorhinus torazame</name>
    <name type="common">Cloudy catshark</name>
    <name type="synonym">Catulus torazame</name>
    <dbReference type="NCBI Taxonomy" id="75743"/>
    <lineage>
        <taxon>Eukaryota</taxon>
        <taxon>Metazoa</taxon>
        <taxon>Chordata</taxon>
        <taxon>Craniata</taxon>
        <taxon>Vertebrata</taxon>
        <taxon>Chondrichthyes</taxon>
        <taxon>Elasmobranchii</taxon>
        <taxon>Galeomorphii</taxon>
        <taxon>Galeoidea</taxon>
        <taxon>Carcharhiniformes</taxon>
        <taxon>Scyliorhinidae</taxon>
        <taxon>Scyliorhinus</taxon>
    </lineage>
</organism>
<accession>A0A401PHG4</accession>
<comment type="caution">
    <text evidence="1">The sequence shown here is derived from an EMBL/GenBank/DDBJ whole genome shotgun (WGS) entry which is preliminary data.</text>
</comment>
<reference evidence="1 2" key="1">
    <citation type="journal article" date="2018" name="Nat. Ecol. Evol.">
        <title>Shark genomes provide insights into elasmobranch evolution and the origin of vertebrates.</title>
        <authorList>
            <person name="Hara Y"/>
            <person name="Yamaguchi K"/>
            <person name="Onimaru K"/>
            <person name="Kadota M"/>
            <person name="Koyanagi M"/>
            <person name="Keeley SD"/>
            <person name="Tatsumi K"/>
            <person name="Tanaka K"/>
            <person name="Motone F"/>
            <person name="Kageyama Y"/>
            <person name="Nozu R"/>
            <person name="Adachi N"/>
            <person name="Nishimura O"/>
            <person name="Nakagawa R"/>
            <person name="Tanegashima C"/>
            <person name="Kiyatake I"/>
            <person name="Matsumoto R"/>
            <person name="Murakumo K"/>
            <person name="Nishida K"/>
            <person name="Terakita A"/>
            <person name="Kuratani S"/>
            <person name="Sato K"/>
            <person name="Hyodo S Kuraku.S."/>
        </authorList>
    </citation>
    <scope>NUCLEOTIDE SEQUENCE [LARGE SCALE GENOMIC DNA]</scope>
</reference>
<proteinExistence type="predicted"/>